<dbReference type="GO" id="GO:0016887">
    <property type="term" value="F:ATP hydrolysis activity"/>
    <property type="evidence" value="ECO:0007669"/>
    <property type="project" value="InterPro"/>
</dbReference>
<dbReference type="PANTHER" id="PTHR13779:SF7">
    <property type="entry name" value="ATPASE WRNIP1"/>
    <property type="match status" value="1"/>
</dbReference>
<sequence length="438" mass="47698">VVSDLFASAADDVLQQRAPLAARLRPRRLDDLVGQEELLGQGAPLRTLIEADRLTSLILWGPPGSGKTTVARLIANHTAKEFVTMSAVSASVKDVRVVIEDARRRLGERSIGTILFLDEVHRFNKAQQDALLPSVEEGLLVLIGATTENPYFEVNAPLLSRSNLFRLNALTDTAVCELLLRGVDHEQASIAEDALQHLASRADGDARRALTALEMTVVLAGGQGSQIELVHAEQALDTRAHRYGEDDHYDVVSAFIKSMRGSDVDAALHWLARMLEAGEDARFIARRMVILASEDIGMADPTSLLIADAAARAVEFVGLPEAQLNLSQAVIHLATAPKSNSALTAISRAREDVQSGRGRQVPIHLRDGHYSGARTLGHGDGYVYPHRNSDGWVEQQYLPDDLLDARYYEPSGNGFESDIADRRADPSAAKENVEESEI</sequence>
<evidence type="ECO:0000313" key="6">
    <source>
        <dbReference type="EMBL" id="SUZ49265.1"/>
    </source>
</evidence>
<dbReference type="CDD" id="cd00009">
    <property type="entry name" value="AAA"/>
    <property type="match status" value="1"/>
</dbReference>
<dbReference type="FunFam" id="3.40.50.300:FF:000345">
    <property type="entry name" value="AAA family ATPase"/>
    <property type="match status" value="1"/>
</dbReference>
<dbReference type="SUPFAM" id="SSF52540">
    <property type="entry name" value="P-loop containing nucleoside triphosphate hydrolases"/>
    <property type="match status" value="1"/>
</dbReference>
<dbReference type="Pfam" id="PF00004">
    <property type="entry name" value="AAA"/>
    <property type="match status" value="1"/>
</dbReference>
<dbReference type="PANTHER" id="PTHR13779">
    <property type="entry name" value="WERNER HELICASE-INTERACTING PROTEIN 1 FAMILY MEMBER"/>
    <property type="match status" value="1"/>
</dbReference>
<dbReference type="InterPro" id="IPR027417">
    <property type="entry name" value="P-loop_NTPase"/>
</dbReference>
<comment type="similarity">
    <text evidence="1">Belongs to the AAA ATPase family. RarA/MGS1/WRNIP1 subfamily.</text>
</comment>
<dbReference type="InterPro" id="IPR003593">
    <property type="entry name" value="AAA+_ATPase"/>
</dbReference>
<dbReference type="InterPro" id="IPR051314">
    <property type="entry name" value="AAA_ATPase_RarA/MGS1/WRNIP1"/>
</dbReference>
<dbReference type="Gene3D" id="1.20.272.10">
    <property type="match status" value="1"/>
</dbReference>
<organism evidence="6">
    <name type="scientific">marine metagenome</name>
    <dbReference type="NCBI Taxonomy" id="408172"/>
    <lineage>
        <taxon>unclassified sequences</taxon>
        <taxon>metagenomes</taxon>
        <taxon>ecological metagenomes</taxon>
    </lineage>
</organism>
<evidence type="ECO:0000259" key="5">
    <source>
        <dbReference type="SMART" id="SM00382"/>
    </source>
</evidence>
<proteinExistence type="inferred from homology"/>
<protein>
    <recommendedName>
        <fullName evidence="5">AAA+ ATPase domain-containing protein</fullName>
    </recommendedName>
</protein>
<evidence type="ECO:0000256" key="2">
    <source>
        <dbReference type="ARBA" id="ARBA00022741"/>
    </source>
</evidence>
<dbReference type="AlphaFoldDB" id="A0A381N416"/>
<dbReference type="Pfam" id="PF16193">
    <property type="entry name" value="AAA_assoc_2"/>
    <property type="match status" value="1"/>
</dbReference>
<dbReference type="GO" id="GO:0000731">
    <property type="term" value="P:DNA synthesis involved in DNA repair"/>
    <property type="evidence" value="ECO:0007669"/>
    <property type="project" value="TreeGrafter"/>
</dbReference>
<evidence type="ECO:0000256" key="4">
    <source>
        <dbReference type="SAM" id="MobiDB-lite"/>
    </source>
</evidence>
<evidence type="ECO:0000256" key="3">
    <source>
        <dbReference type="ARBA" id="ARBA00022840"/>
    </source>
</evidence>
<dbReference type="Gene3D" id="3.40.50.300">
    <property type="entry name" value="P-loop containing nucleotide triphosphate hydrolases"/>
    <property type="match status" value="1"/>
</dbReference>
<dbReference type="GO" id="GO:0017116">
    <property type="term" value="F:single-stranded DNA helicase activity"/>
    <property type="evidence" value="ECO:0007669"/>
    <property type="project" value="TreeGrafter"/>
</dbReference>
<dbReference type="InterPro" id="IPR032423">
    <property type="entry name" value="AAA_assoc_2"/>
</dbReference>
<keyword evidence="2" id="KW-0547">Nucleotide-binding</keyword>
<feature type="domain" description="AAA+ ATPase" evidence="5">
    <location>
        <begin position="53"/>
        <end position="321"/>
    </location>
</feature>
<feature type="non-terminal residue" evidence="6">
    <location>
        <position position="1"/>
    </location>
</feature>
<dbReference type="InterPro" id="IPR021886">
    <property type="entry name" value="MgsA_C"/>
</dbReference>
<dbReference type="Gene3D" id="1.10.3710.10">
    <property type="entry name" value="DNA polymerase III clamp loader subunits, C-terminal domain"/>
    <property type="match status" value="1"/>
</dbReference>
<dbReference type="Pfam" id="PF12002">
    <property type="entry name" value="MgsA_C"/>
    <property type="match status" value="1"/>
</dbReference>
<dbReference type="SMART" id="SM00382">
    <property type="entry name" value="AAA"/>
    <property type="match status" value="1"/>
</dbReference>
<dbReference type="EMBL" id="UINC01000111">
    <property type="protein sequence ID" value="SUZ49265.1"/>
    <property type="molecule type" value="Genomic_DNA"/>
</dbReference>
<dbReference type="CDD" id="cd18139">
    <property type="entry name" value="HLD_clamp_RarA"/>
    <property type="match status" value="1"/>
</dbReference>
<dbReference type="GO" id="GO:0008047">
    <property type="term" value="F:enzyme activator activity"/>
    <property type="evidence" value="ECO:0007669"/>
    <property type="project" value="TreeGrafter"/>
</dbReference>
<accession>A0A381N416</accession>
<gene>
    <name evidence="6" type="ORF">METZ01_LOCUS2119</name>
</gene>
<dbReference type="InterPro" id="IPR003959">
    <property type="entry name" value="ATPase_AAA_core"/>
</dbReference>
<name>A0A381N416_9ZZZZ</name>
<dbReference type="GO" id="GO:0005524">
    <property type="term" value="F:ATP binding"/>
    <property type="evidence" value="ECO:0007669"/>
    <property type="project" value="UniProtKB-KW"/>
</dbReference>
<reference evidence="6" key="1">
    <citation type="submission" date="2018-05" db="EMBL/GenBank/DDBJ databases">
        <authorList>
            <person name="Lanie J.A."/>
            <person name="Ng W.-L."/>
            <person name="Kazmierczak K.M."/>
            <person name="Andrzejewski T.M."/>
            <person name="Davidsen T.M."/>
            <person name="Wayne K.J."/>
            <person name="Tettelin H."/>
            <person name="Glass J.I."/>
            <person name="Rusch D."/>
            <person name="Podicherti R."/>
            <person name="Tsui H.-C.T."/>
            <person name="Winkler M.E."/>
        </authorList>
    </citation>
    <scope>NUCLEOTIDE SEQUENCE</scope>
</reference>
<dbReference type="SUPFAM" id="SSF48019">
    <property type="entry name" value="post-AAA+ oligomerization domain-like"/>
    <property type="match status" value="1"/>
</dbReference>
<dbReference type="FunFam" id="1.10.3710.10:FF:000003">
    <property type="entry name" value="ATPase, AAA family protein"/>
    <property type="match status" value="1"/>
</dbReference>
<dbReference type="Gene3D" id="1.10.8.60">
    <property type="match status" value="1"/>
</dbReference>
<keyword evidence="3" id="KW-0067">ATP-binding</keyword>
<feature type="region of interest" description="Disordered" evidence="4">
    <location>
        <begin position="414"/>
        <end position="438"/>
    </location>
</feature>
<dbReference type="GO" id="GO:0006261">
    <property type="term" value="P:DNA-templated DNA replication"/>
    <property type="evidence" value="ECO:0007669"/>
    <property type="project" value="TreeGrafter"/>
</dbReference>
<evidence type="ECO:0000256" key="1">
    <source>
        <dbReference type="ARBA" id="ARBA00008959"/>
    </source>
</evidence>
<dbReference type="InterPro" id="IPR008921">
    <property type="entry name" value="DNA_pol3_clamp-load_cplx_C"/>
</dbReference>
<dbReference type="GO" id="GO:0003677">
    <property type="term" value="F:DNA binding"/>
    <property type="evidence" value="ECO:0007669"/>
    <property type="project" value="InterPro"/>
</dbReference>
<dbReference type="FunFam" id="1.20.272.10:FF:000001">
    <property type="entry name" value="Putative AAA family ATPase"/>
    <property type="match status" value="1"/>
</dbReference>